<dbReference type="Pfam" id="PF12715">
    <property type="entry name" value="Abhydrolase_7"/>
    <property type="match status" value="1"/>
</dbReference>
<dbReference type="SUPFAM" id="SSF53474">
    <property type="entry name" value="alpha/beta-Hydrolases"/>
    <property type="match status" value="1"/>
</dbReference>
<dbReference type="EC" id="3.1.-.-" evidence="1"/>
<protein>
    <submittedName>
        <fullName evidence="1">Dienelactone hydrolase family protein</fullName>
        <ecNumber evidence="1">3.1.-.-</ecNumber>
    </submittedName>
</protein>
<name>A0ABV6NDQ1_9BACI</name>
<keyword evidence="2" id="KW-1185">Reference proteome</keyword>
<accession>A0ABV6NDQ1</accession>
<dbReference type="PANTHER" id="PTHR22946:SF8">
    <property type="entry name" value="ACETYL XYLAN ESTERASE DOMAIN-CONTAINING PROTEIN"/>
    <property type="match status" value="1"/>
</dbReference>
<dbReference type="InterPro" id="IPR050261">
    <property type="entry name" value="FrsA_esterase"/>
</dbReference>
<organism evidence="1 2">
    <name type="scientific">Halalkalibacter alkalisediminis</name>
    <dbReference type="NCBI Taxonomy" id="935616"/>
    <lineage>
        <taxon>Bacteria</taxon>
        <taxon>Bacillati</taxon>
        <taxon>Bacillota</taxon>
        <taxon>Bacilli</taxon>
        <taxon>Bacillales</taxon>
        <taxon>Bacillaceae</taxon>
        <taxon>Halalkalibacter</taxon>
    </lineage>
</organism>
<gene>
    <name evidence="1" type="ORF">ACFFH4_04425</name>
</gene>
<comment type="caution">
    <text evidence="1">The sequence shown here is derived from an EMBL/GenBank/DDBJ whole genome shotgun (WGS) entry which is preliminary data.</text>
</comment>
<sequence length="341" mass="37756">MWSPDSFLQQLYDHTIQTHPTTYDSQWKINLKSDLQESLGDFTNFKVGLEPSTLEIIELDGYMRLRVELATGPDLKMPVYVLLPTSKSEGKRPAVLALHGHGYGSKEIVGLHPGGMENRGEPGIHKNFAVELVKKGVVVVAPELIGIGDRKLDANRNSELVKANSCFELASQLLLVNKTLAGLRVFECRRVLDYIEGLTDIDREKIGCMGLSGGALVAAFTSALDERIKATVISGYTNTFKGSIMSRRHCLDNYLPGILQYAELPELIGLSSPKPLFIEAGYDDHLFPMNEVQVALSTLKNIYKSEKALDSLSYHFFDGGHEICGEKSISWLVNSLIQEGR</sequence>
<dbReference type="GO" id="GO:0016787">
    <property type="term" value="F:hydrolase activity"/>
    <property type="evidence" value="ECO:0007669"/>
    <property type="project" value="UniProtKB-KW"/>
</dbReference>
<evidence type="ECO:0000313" key="1">
    <source>
        <dbReference type="EMBL" id="MFC0558293.1"/>
    </source>
</evidence>
<dbReference type="EMBL" id="JBHLTR010000004">
    <property type="protein sequence ID" value="MFC0558293.1"/>
    <property type="molecule type" value="Genomic_DNA"/>
</dbReference>
<proteinExistence type="predicted"/>
<dbReference type="PANTHER" id="PTHR22946">
    <property type="entry name" value="DIENELACTONE HYDROLASE DOMAIN-CONTAINING PROTEIN-RELATED"/>
    <property type="match status" value="1"/>
</dbReference>
<dbReference type="Proteomes" id="UP001589833">
    <property type="component" value="Unassembled WGS sequence"/>
</dbReference>
<reference evidence="1 2" key="1">
    <citation type="submission" date="2024-09" db="EMBL/GenBank/DDBJ databases">
        <authorList>
            <person name="Sun Q."/>
            <person name="Mori K."/>
        </authorList>
    </citation>
    <scope>NUCLEOTIDE SEQUENCE [LARGE SCALE GENOMIC DNA]</scope>
    <source>
        <strain evidence="1 2">NCAIM B.02301</strain>
    </source>
</reference>
<dbReference type="RefSeq" id="WP_273841026.1">
    <property type="nucleotide sequence ID" value="NZ_JAQQWT010000003.1"/>
</dbReference>
<dbReference type="Gene3D" id="3.40.50.1820">
    <property type="entry name" value="alpha/beta hydrolase"/>
    <property type="match status" value="1"/>
</dbReference>
<keyword evidence="1" id="KW-0378">Hydrolase</keyword>
<evidence type="ECO:0000313" key="2">
    <source>
        <dbReference type="Proteomes" id="UP001589833"/>
    </source>
</evidence>
<dbReference type="InterPro" id="IPR025890">
    <property type="entry name" value="Abhydrolase_bac"/>
</dbReference>
<dbReference type="InterPro" id="IPR029058">
    <property type="entry name" value="AB_hydrolase_fold"/>
</dbReference>